<evidence type="ECO:0000313" key="1">
    <source>
        <dbReference type="EMBL" id="KAG0295255.1"/>
    </source>
</evidence>
<dbReference type="EMBL" id="JAAAIM010000091">
    <property type="protein sequence ID" value="KAG0295255.1"/>
    <property type="molecule type" value="Genomic_DNA"/>
</dbReference>
<proteinExistence type="predicted"/>
<keyword evidence="2" id="KW-1185">Reference proteome</keyword>
<gene>
    <name evidence="1" type="ORF">BGZ96_012254</name>
</gene>
<name>A0ABQ7KAQ7_9FUNG</name>
<evidence type="ECO:0000313" key="2">
    <source>
        <dbReference type="Proteomes" id="UP001194696"/>
    </source>
</evidence>
<sequence>MDTPFSDASCLLAKSPGYVIAVRAAAVVASIRVELLKEVVCEDVGLDSVVSVVVCGHETSLVIDDQEITDRQPSEELQSL</sequence>
<dbReference type="Proteomes" id="UP001194696">
    <property type="component" value="Unassembled WGS sequence"/>
</dbReference>
<comment type="caution">
    <text evidence="1">The sequence shown here is derived from an EMBL/GenBank/DDBJ whole genome shotgun (WGS) entry which is preliminary data.</text>
</comment>
<protein>
    <submittedName>
        <fullName evidence="1">Uncharacterized protein</fullName>
    </submittedName>
</protein>
<reference evidence="1 2" key="1">
    <citation type="journal article" date="2020" name="Fungal Divers.">
        <title>Resolving the Mortierellaceae phylogeny through synthesis of multi-gene phylogenetics and phylogenomics.</title>
        <authorList>
            <person name="Vandepol N."/>
            <person name="Liber J."/>
            <person name="Desiro A."/>
            <person name="Na H."/>
            <person name="Kennedy M."/>
            <person name="Barry K."/>
            <person name="Grigoriev I.V."/>
            <person name="Miller A.N."/>
            <person name="O'Donnell K."/>
            <person name="Stajich J.E."/>
            <person name="Bonito G."/>
        </authorList>
    </citation>
    <scope>NUCLEOTIDE SEQUENCE [LARGE SCALE GENOMIC DNA]</scope>
    <source>
        <strain evidence="1 2">AD045</strain>
    </source>
</reference>
<accession>A0ABQ7KAQ7</accession>
<organism evidence="1 2">
    <name type="scientific">Linnemannia gamsii</name>
    <dbReference type="NCBI Taxonomy" id="64522"/>
    <lineage>
        <taxon>Eukaryota</taxon>
        <taxon>Fungi</taxon>
        <taxon>Fungi incertae sedis</taxon>
        <taxon>Mucoromycota</taxon>
        <taxon>Mortierellomycotina</taxon>
        <taxon>Mortierellomycetes</taxon>
        <taxon>Mortierellales</taxon>
        <taxon>Mortierellaceae</taxon>
        <taxon>Linnemannia</taxon>
    </lineage>
</organism>